<dbReference type="InterPro" id="IPR036291">
    <property type="entry name" value="NAD(P)-bd_dom_sf"/>
</dbReference>
<dbReference type="Gene3D" id="3.40.50.720">
    <property type="entry name" value="NAD(P)-binding Rossmann-like Domain"/>
    <property type="match status" value="1"/>
</dbReference>
<reference evidence="2 3" key="1">
    <citation type="journal article" date="2021" name="Nat. Commun.">
        <title>Reductive evolution and unique predatory mode in the CPR bacterium Vampirococcus lugosii.</title>
        <authorList>
            <person name="Moreira D."/>
            <person name="Zivanovic Y."/>
            <person name="Lopez-Archilla A.I."/>
            <person name="Iniesto M."/>
            <person name="Lopez-Garcia P."/>
        </authorList>
    </citation>
    <scope>NUCLEOTIDE SEQUENCE [LARGE SCALE GENOMIC DNA]</scope>
    <source>
        <strain evidence="2">Chiprana</strain>
    </source>
</reference>
<comment type="caution">
    <text evidence="2">The sequence shown here is derived from an EMBL/GenBank/DDBJ whole genome shotgun (WGS) entry which is preliminary data.</text>
</comment>
<accession>A0ABS5QKX7</accession>
<feature type="domain" description="Glutamate/phenylalanine/leucine/valine/L-tryptophan dehydrogenase C-terminal" evidence="1">
    <location>
        <begin position="2"/>
        <end position="67"/>
    </location>
</feature>
<organism evidence="2 3">
    <name type="scientific">Candidatus Vampirococcus lugosii</name>
    <dbReference type="NCBI Taxonomy" id="2789015"/>
    <lineage>
        <taxon>Bacteria</taxon>
        <taxon>Candidatus Absconditibacteriota</taxon>
        <taxon>Vampirococcus</taxon>
    </lineage>
</organism>
<gene>
    <name evidence="2" type="ORF">VAMP_27n209</name>
</gene>
<proteinExistence type="predicted"/>
<dbReference type="GO" id="GO:0004352">
    <property type="term" value="F:glutamate dehydrogenase (NAD+) activity"/>
    <property type="evidence" value="ECO:0007669"/>
    <property type="project" value="UniProtKB-EC"/>
</dbReference>
<dbReference type="EC" id="1.4.1.2" evidence="2"/>
<dbReference type="EMBL" id="JAEDAM010000017">
    <property type="protein sequence ID" value="MBS8121818.1"/>
    <property type="molecule type" value="Genomic_DNA"/>
</dbReference>
<name>A0ABS5QKX7_9BACT</name>
<protein>
    <submittedName>
        <fullName evidence="2">Glutamate dehydrogenase/leucine dehydrogenase</fullName>
        <ecNumber evidence="2">1.4.1.2</ecNumber>
    </submittedName>
</protein>
<keyword evidence="2" id="KW-0560">Oxidoreductase</keyword>
<evidence type="ECO:0000259" key="1">
    <source>
        <dbReference type="Pfam" id="PF00208"/>
    </source>
</evidence>
<dbReference type="Proteomes" id="UP000680365">
    <property type="component" value="Unassembled WGS sequence"/>
</dbReference>
<dbReference type="InterPro" id="IPR006096">
    <property type="entry name" value="Glu/Leu/Phe/Val/Trp_DH_C"/>
</dbReference>
<dbReference type="Pfam" id="PF00208">
    <property type="entry name" value="ELFV_dehydrog"/>
    <property type="match status" value="1"/>
</dbReference>
<evidence type="ECO:0000313" key="3">
    <source>
        <dbReference type="Proteomes" id="UP000680365"/>
    </source>
</evidence>
<dbReference type="SUPFAM" id="SSF51735">
    <property type="entry name" value="NAD(P)-binding Rossmann-fold domains"/>
    <property type="match status" value="1"/>
</dbReference>
<sequence>MVSYFEQVQNNANYYWEEIEVDQKLKKQMEKSTKDVFDMSSKLSISLRDSSYILSLDRILQAINIKGK</sequence>
<keyword evidence="3" id="KW-1185">Reference proteome</keyword>
<evidence type="ECO:0000313" key="2">
    <source>
        <dbReference type="EMBL" id="MBS8121818.1"/>
    </source>
</evidence>